<accession>A0A0E9N2V5</accession>
<gene>
    <name evidence="2" type="ORF">FPE01S_03_01970</name>
</gene>
<dbReference type="InterPro" id="IPR014922">
    <property type="entry name" value="YdhG-like"/>
</dbReference>
<dbReference type="AlphaFoldDB" id="A0A0E9N2V5"/>
<reference evidence="2 3" key="1">
    <citation type="submission" date="2015-04" db="EMBL/GenBank/DDBJ databases">
        <title>Whole genome shotgun sequence of Flavihumibacter petaseus NBRC 106054.</title>
        <authorList>
            <person name="Miyazawa S."/>
            <person name="Hosoyama A."/>
            <person name="Hashimoto M."/>
            <person name="Noguchi M."/>
            <person name="Tsuchikane K."/>
            <person name="Ohji S."/>
            <person name="Yamazoe A."/>
            <person name="Ichikawa N."/>
            <person name="Kimura A."/>
            <person name="Fujita N."/>
        </authorList>
    </citation>
    <scope>NUCLEOTIDE SEQUENCE [LARGE SCALE GENOMIC DNA]</scope>
    <source>
        <strain evidence="2 3">NBRC 106054</strain>
    </source>
</reference>
<dbReference type="EMBL" id="BBWV01000003">
    <property type="protein sequence ID" value="GAO44159.1"/>
    <property type="molecule type" value="Genomic_DNA"/>
</dbReference>
<dbReference type="STRING" id="1220578.FPE01S_03_01970"/>
<protein>
    <recommendedName>
        <fullName evidence="1">YdhG-like domain-containing protein</fullName>
    </recommendedName>
</protein>
<dbReference type="Pfam" id="PF08818">
    <property type="entry name" value="DUF1801"/>
    <property type="match status" value="1"/>
</dbReference>
<name>A0A0E9N2V5_9BACT</name>
<keyword evidence="3" id="KW-1185">Reference proteome</keyword>
<evidence type="ECO:0000313" key="3">
    <source>
        <dbReference type="Proteomes" id="UP000033121"/>
    </source>
</evidence>
<proteinExistence type="predicted"/>
<sequence>MQQGAKAAGTPPADIDAYIAGFDGEVKARLEAMRDTIRKAAPAAVEAMAYGMPTFKLKRNLVHFAAAKKHIGFYPAPSGVAAFEKELAGYVTSKGAIQFPLEEKLPLTLVAKIVKFRVKEEAEKAKG</sequence>
<dbReference type="Gene3D" id="3.90.1150.200">
    <property type="match status" value="1"/>
</dbReference>
<dbReference type="RefSeq" id="WP_046370126.1">
    <property type="nucleotide sequence ID" value="NZ_BBWV01000003.1"/>
</dbReference>
<evidence type="ECO:0000259" key="1">
    <source>
        <dbReference type="Pfam" id="PF08818"/>
    </source>
</evidence>
<feature type="domain" description="YdhG-like" evidence="1">
    <location>
        <begin position="27"/>
        <end position="118"/>
    </location>
</feature>
<dbReference type="Proteomes" id="UP000033121">
    <property type="component" value="Unassembled WGS sequence"/>
</dbReference>
<organism evidence="2 3">
    <name type="scientific">Flavihumibacter petaseus NBRC 106054</name>
    <dbReference type="NCBI Taxonomy" id="1220578"/>
    <lineage>
        <taxon>Bacteria</taxon>
        <taxon>Pseudomonadati</taxon>
        <taxon>Bacteroidota</taxon>
        <taxon>Chitinophagia</taxon>
        <taxon>Chitinophagales</taxon>
        <taxon>Chitinophagaceae</taxon>
        <taxon>Flavihumibacter</taxon>
    </lineage>
</organism>
<dbReference type="SUPFAM" id="SSF159888">
    <property type="entry name" value="YdhG-like"/>
    <property type="match status" value="1"/>
</dbReference>
<evidence type="ECO:0000313" key="2">
    <source>
        <dbReference type="EMBL" id="GAO44159.1"/>
    </source>
</evidence>
<comment type="caution">
    <text evidence="2">The sequence shown here is derived from an EMBL/GenBank/DDBJ whole genome shotgun (WGS) entry which is preliminary data.</text>
</comment>
<dbReference type="OrthoDB" id="115213at2"/>